<organism evidence="2 3">
    <name type="scientific">Candidatus Sulfomarinibacter kjeldsenii</name>
    <dbReference type="NCBI Taxonomy" id="2885994"/>
    <lineage>
        <taxon>Bacteria</taxon>
        <taxon>Pseudomonadati</taxon>
        <taxon>Acidobacteriota</taxon>
        <taxon>Thermoanaerobaculia</taxon>
        <taxon>Thermoanaerobaculales</taxon>
        <taxon>Candidatus Sulfomarinibacteraceae</taxon>
        <taxon>Candidatus Sulfomarinibacter</taxon>
    </lineage>
</organism>
<dbReference type="AlphaFoldDB" id="A0A8J6Y575"/>
<dbReference type="PROSITE" id="PS51154">
    <property type="entry name" value="MACRO"/>
    <property type="match status" value="1"/>
</dbReference>
<dbReference type="CDD" id="cd02907">
    <property type="entry name" value="Macro_Af1521_BAL-like"/>
    <property type="match status" value="1"/>
</dbReference>
<dbReference type="Proteomes" id="UP000598633">
    <property type="component" value="Unassembled WGS sequence"/>
</dbReference>
<feature type="domain" description="Macro" evidence="1">
    <location>
        <begin position="3"/>
        <end position="182"/>
    </location>
</feature>
<evidence type="ECO:0000313" key="2">
    <source>
        <dbReference type="EMBL" id="MBD3870690.1"/>
    </source>
</evidence>
<protein>
    <submittedName>
        <fullName evidence="2">Macro domain-containing protein</fullName>
    </submittedName>
</protein>
<dbReference type="SUPFAM" id="SSF52949">
    <property type="entry name" value="Macro domain-like"/>
    <property type="match status" value="1"/>
</dbReference>
<name>A0A8J6Y575_9BACT</name>
<dbReference type="InterPro" id="IPR043472">
    <property type="entry name" value="Macro_dom-like"/>
</dbReference>
<dbReference type="Pfam" id="PF01661">
    <property type="entry name" value="Macro"/>
    <property type="match status" value="1"/>
</dbReference>
<dbReference type="InterPro" id="IPR002589">
    <property type="entry name" value="Macro_dom"/>
</dbReference>
<evidence type="ECO:0000313" key="3">
    <source>
        <dbReference type="Proteomes" id="UP000598633"/>
    </source>
</evidence>
<sequence length="190" mass="19678">MDPRILAEQAGKHYVLQAVLGDMTAERVDAIVNAANSNLAHGGGLAGAIVARGGAVIQEESNKLAPVATGDAAVTSAGNLPCRWVIHAVGPIWGDGNEEASLRSAVRASLERAAELGAASISLPAISTGIFGYPKHGGTATIIEEARLWLDRHPDSSLTTVRFTAFDELTAGLFANEIRALATFVPNSAI</sequence>
<accession>A0A8J6Y575</accession>
<reference evidence="2 3" key="1">
    <citation type="submission" date="2020-08" db="EMBL/GenBank/DDBJ databases">
        <title>Acidobacteriota in marine sediments use diverse sulfur dissimilation pathways.</title>
        <authorList>
            <person name="Wasmund K."/>
        </authorList>
    </citation>
    <scope>NUCLEOTIDE SEQUENCE [LARGE SCALE GENOMIC DNA]</scope>
    <source>
        <strain evidence="2">MAG AM3-A</strain>
    </source>
</reference>
<dbReference type="EMBL" id="JACXWA010000081">
    <property type="protein sequence ID" value="MBD3870690.1"/>
    <property type="molecule type" value="Genomic_DNA"/>
</dbReference>
<dbReference type="PANTHER" id="PTHR11106">
    <property type="entry name" value="GANGLIOSIDE INDUCED DIFFERENTIATION ASSOCIATED PROTEIN 2-RELATED"/>
    <property type="match status" value="1"/>
</dbReference>
<dbReference type="SMART" id="SM00506">
    <property type="entry name" value="A1pp"/>
    <property type="match status" value="1"/>
</dbReference>
<dbReference type="Gene3D" id="3.40.220.10">
    <property type="entry name" value="Leucine Aminopeptidase, subunit E, domain 1"/>
    <property type="match status" value="1"/>
</dbReference>
<dbReference type="PANTHER" id="PTHR11106:SF111">
    <property type="entry name" value="MACRO DOMAIN-CONTAINING PROTEIN"/>
    <property type="match status" value="1"/>
</dbReference>
<evidence type="ECO:0000259" key="1">
    <source>
        <dbReference type="PROSITE" id="PS51154"/>
    </source>
</evidence>
<proteinExistence type="predicted"/>
<comment type="caution">
    <text evidence="2">The sequence shown here is derived from an EMBL/GenBank/DDBJ whole genome shotgun (WGS) entry which is preliminary data.</text>
</comment>
<gene>
    <name evidence="2" type="ORF">IFJ97_04950</name>
</gene>